<feature type="domain" description="Acyl-CoA dehydrogenase/oxidase N-terminal" evidence="8">
    <location>
        <begin position="14"/>
        <end position="90"/>
    </location>
</feature>
<evidence type="ECO:0000259" key="7">
    <source>
        <dbReference type="Pfam" id="PF02770"/>
    </source>
</evidence>
<dbReference type="FunFam" id="2.40.110.10:FF:000011">
    <property type="entry name" value="Acyl-CoA dehydrogenase FadE34"/>
    <property type="match status" value="1"/>
</dbReference>
<comment type="caution">
    <text evidence="9">The sequence shown here is derived from an EMBL/GenBank/DDBJ whole genome shotgun (WGS) entry which is preliminary data.</text>
</comment>
<dbReference type="Proteomes" id="UP000195569">
    <property type="component" value="Unassembled WGS sequence"/>
</dbReference>
<dbReference type="InterPro" id="IPR037069">
    <property type="entry name" value="AcylCoA_DH/ox_N_sf"/>
</dbReference>
<dbReference type="Pfam" id="PF02771">
    <property type="entry name" value="Acyl-CoA_dh_N"/>
    <property type="match status" value="2"/>
</dbReference>
<dbReference type="PANTHER" id="PTHR43292">
    <property type="entry name" value="ACYL-COA DEHYDROGENASE"/>
    <property type="match status" value="1"/>
</dbReference>
<dbReference type="Pfam" id="PF00441">
    <property type="entry name" value="Acyl-CoA_dh_1"/>
    <property type="match status" value="2"/>
</dbReference>
<keyword evidence="3" id="KW-0285">Flavoprotein</keyword>
<sequence>MSATFFVPQVSSQEDLDAIRDSARSLLSAIGGPARMRARRRLEGGLDRDAWRQAVDIGWLAILTPEELGGLGLGLQHAAVVAEEVGRHLWTEPLTAAGFLPVLALRTLSVQTRCRDLLEKILSGECLAGLAWQENDGDVGSPAVHTLRAETSSDAVVLNGNKRWVTPTQGVDGWLVWADSKQGKVVVWVPADTPGIEVCTQRRPDGSSMGTITLSGVSLPLSNVLATGDLTRQALDQALECACLLQASELLGVARQLYDITREYLTTRVQFGRPIGANQALQHRMVDAYIQIELTAASLEECLVGAQADASRLALLASRAKARAARTARELARLAIQFHGAMGYTDECDVGLYFKRAIHLSTWLGNAKAHMRRHHQLLRQAVQVSAESDAPEWKGNDYPRDADWGAMSDGEFRAMLRSFFREHYPESLRHVSRRVRWHETREWYMTLSRQGWLAPSWPRQHGGMGLPAEKLLAYIEEQEEYGIARMPDQGLINLGPLLIRFGTRGQQTEWLPKIISGEHIWCQGYSEPNAGSDLASLRTEARLDGDDYIVNGQKIWTTLAHDATHSFLLVRTSKLARKQEGISFLLVDLRSPGVTIRPIRNIADDEEFCEVFFDNVRVPRSNLLGQPDEGWAIAKALLGFERLFVGSPKTVQYALSQLRSVAQARNLFADAAFNDEYAALELDLADLKSLYTKFSEFVKRGDSLPSSVSILKIWATETYARIGEKLIEAADEYGGTFDDQTIAGLRTNPAAPLLNALVTTIYGGTNEIQRNILARNVLELPQ</sequence>
<feature type="domain" description="Acyl-CoA dehydrogenase/oxidase C-terminal" evidence="6">
    <location>
        <begin position="243"/>
        <end position="371"/>
    </location>
</feature>
<evidence type="ECO:0000313" key="9">
    <source>
        <dbReference type="EMBL" id="SIT45663.1"/>
    </source>
</evidence>
<reference evidence="9" key="1">
    <citation type="submission" date="2016-12" db="EMBL/GenBank/DDBJ databases">
        <authorList>
            <person name="Moulin L."/>
        </authorList>
    </citation>
    <scope>NUCLEOTIDE SEQUENCE [LARGE SCALE GENOMIC DNA]</scope>
    <source>
        <strain evidence="9">STM 7183</strain>
    </source>
</reference>
<dbReference type="SUPFAM" id="SSF56645">
    <property type="entry name" value="Acyl-CoA dehydrogenase NM domain-like"/>
    <property type="match status" value="2"/>
</dbReference>
<keyword evidence="5" id="KW-0560">Oxidoreductase</keyword>
<dbReference type="OrthoDB" id="9770681at2"/>
<dbReference type="InterPro" id="IPR013786">
    <property type="entry name" value="AcylCoA_DH/ox_N"/>
</dbReference>
<dbReference type="GO" id="GO:0005886">
    <property type="term" value="C:plasma membrane"/>
    <property type="evidence" value="ECO:0007669"/>
    <property type="project" value="TreeGrafter"/>
</dbReference>
<evidence type="ECO:0000256" key="5">
    <source>
        <dbReference type="ARBA" id="ARBA00023002"/>
    </source>
</evidence>
<feature type="domain" description="Acyl-CoA dehydrogenase/oxidase C-terminal" evidence="6">
    <location>
        <begin position="628"/>
        <end position="778"/>
    </location>
</feature>
<comment type="cofactor">
    <cofactor evidence="1">
        <name>FAD</name>
        <dbReference type="ChEBI" id="CHEBI:57692"/>
    </cofactor>
</comment>
<feature type="domain" description="Acyl-CoA oxidase/dehydrogenase middle" evidence="7">
    <location>
        <begin position="522"/>
        <end position="616"/>
    </location>
</feature>
<evidence type="ECO:0000256" key="2">
    <source>
        <dbReference type="ARBA" id="ARBA00009347"/>
    </source>
</evidence>
<dbReference type="EMBL" id="CYGY02000047">
    <property type="protein sequence ID" value="SIT45663.1"/>
    <property type="molecule type" value="Genomic_DNA"/>
</dbReference>
<organism evidence="9 10">
    <name type="scientific">Paraburkholderia piptadeniae</name>
    <dbReference type="NCBI Taxonomy" id="1701573"/>
    <lineage>
        <taxon>Bacteria</taxon>
        <taxon>Pseudomonadati</taxon>
        <taxon>Pseudomonadota</taxon>
        <taxon>Betaproteobacteria</taxon>
        <taxon>Burkholderiales</taxon>
        <taxon>Burkholderiaceae</taxon>
        <taxon>Paraburkholderia</taxon>
    </lineage>
</organism>
<protein>
    <submittedName>
        <fullName evidence="9">Acyl-CoA dehydrogenase domain-containing protein</fullName>
    </submittedName>
</protein>
<evidence type="ECO:0000256" key="3">
    <source>
        <dbReference type="ARBA" id="ARBA00022630"/>
    </source>
</evidence>
<evidence type="ECO:0000259" key="6">
    <source>
        <dbReference type="Pfam" id="PF00441"/>
    </source>
</evidence>
<name>A0A1N7SE62_9BURK</name>
<evidence type="ECO:0000259" key="8">
    <source>
        <dbReference type="Pfam" id="PF02771"/>
    </source>
</evidence>
<dbReference type="Gene3D" id="1.20.140.10">
    <property type="entry name" value="Butyryl-CoA Dehydrogenase, subunit A, domain 3"/>
    <property type="match status" value="2"/>
</dbReference>
<dbReference type="InterPro" id="IPR006091">
    <property type="entry name" value="Acyl-CoA_Oxase/DH_mid-dom"/>
</dbReference>
<dbReference type="InterPro" id="IPR046373">
    <property type="entry name" value="Acyl-CoA_Oxase/DH_mid-dom_sf"/>
</dbReference>
<dbReference type="Pfam" id="PF02770">
    <property type="entry name" value="Acyl-CoA_dh_M"/>
    <property type="match status" value="1"/>
</dbReference>
<evidence type="ECO:0000256" key="1">
    <source>
        <dbReference type="ARBA" id="ARBA00001974"/>
    </source>
</evidence>
<dbReference type="SUPFAM" id="SSF47203">
    <property type="entry name" value="Acyl-CoA dehydrogenase C-terminal domain-like"/>
    <property type="match status" value="2"/>
</dbReference>
<dbReference type="GO" id="GO:0050660">
    <property type="term" value="F:flavin adenine dinucleotide binding"/>
    <property type="evidence" value="ECO:0007669"/>
    <property type="project" value="InterPro"/>
</dbReference>
<gene>
    <name evidence="9" type="ORF">BN2476_470102</name>
</gene>
<proteinExistence type="inferred from homology"/>
<dbReference type="InterPro" id="IPR052161">
    <property type="entry name" value="Mycobact_Acyl-CoA_DH"/>
</dbReference>
<dbReference type="InterPro" id="IPR009075">
    <property type="entry name" value="AcylCo_DH/oxidase_C"/>
</dbReference>
<feature type="domain" description="Acyl-CoA dehydrogenase/oxidase N-terminal" evidence="8">
    <location>
        <begin position="411"/>
        <end position="518"/>
    </location>
</feature>
<dbReference type="PANTHER" id="PTHR43292:SF3">
    <property type="entry name" value="ACYL-COA DEHYDROGENASE FADE29"/>
    <property type="match status" value="1"/>
</dbReference>
<dbReference type="Gene3D" id="2.40.110.10">
    <property type="entry name" value="Butyryl-CoA Dehydrogenase, subunit A, domain 2"/>
    <property type="match status" value="2"/>
</dbReference>
<dbReference type="InterPro" id="IPR009100">
    <property type="entry name" value="AcylCoA_DH/oxidase_NM_dom_sf"/>
</dbReference>
<dbReference type="AlphaFoldDB" id="A0A1N7SE62"/>
<dbReference type="RefSeq" id="WP_087736754.1">
    <property type="nucleotide sequence ID" value="NZ_CYGY02000047.1"/>
</dbReference>
<dbReference type="CDD" id="cd00567">
    <property type="entry name" value="ACAD"/>
    <property type="match status" value="1"/>
</dbReference>
<dbReference type="GO" id="GO:0016627">
    <property type="term" value="F:oxidoreductase activity, acting on the CH-CH group of donors"/>
    <property type="evidence" value="ECO:0007669"/>
    <property type="project" value="InterPro"/>
</dbReference>
<dbReference type="Gene3D" id="1.10.540.10">
    <property type="entry name" value="Acyl-CoA dehydrogenase/oxidase, N-terminal domain"/>
    <property type="match status" value="2"/>
</dbReference>
<keyword evidence="4" id="KW-0274">FAD</keyword>
<accession>A0A1N7SE62</accession>
<comment type="similarity">
    <text evidence="2">Belongs to the acyl-CoA dehydrogenase family.</text>
</comment>
<dbReference type="InterPro" id="IPR036250">
    <property type="entry name" value="AcylCo_DH-like_C"/>
</dbReference>
<evidence type="ECO:0000313" key="10">
    <source>
        <dbReference type="Proteomes" id="UP000195569"/>
    </source>
</evidence>
<keyword evidence="10" id="KW-1185">Reference proteome</keyword>
<evidence type="ECO:0000256" key="4">
    <source>
        <dbReference type="ARBA" id="ARBA00022827"/>
    </source>
</evidence>